<dbReference type="GO" id="GO:0016020">
    <property type="term" value="C:membrane"/>
    <property type="evidence" value="ECO:0007669"/>
    <property type="project" value="InterPro"/>
</dbReference>
<dbReference type="PROSITE" id="PS50268">
    <property type="entry name" value="CADHERIN_2"/>
    <property type="match status" value="1"/>
</dbReference>
<dbReference type="InterPro" id="IPR015919">
    <property type="entry name" value="Cadherin-like_sf"/>
</dbReference>
<reference evidence="2 3" key="1">
    <citation type="submission" date="2014-11" db="EMBL/GenBank/DDBJ databases">
        <title>Draft Genome Sequences of Paenibacillus polymyxa NRRL B-30509 and Paenibacillus terrae NRRL B-30644, Strains from a Poultry Environment that Produce Tridecaptin A and Paenicidins.</title>
        <authorList>
            <person name="van Belkum M.J."/>
            <person name="Lohans C.T."/>
            <person name="Vederas J.C."/>
        </authorList>
    </citation>
    <scope>NUCLEOTIDE SEQUENCE [LARGE SCALE GENOMIC DNA]</scope>
    <source>
        <strain evidence="2 3">NRRL B-30644</strain>
    </source>
</reference>
<dbReference type="AlphaFoldDB" id="A0A0D7X578"/>
<dbReference type="GO" id="GO:0005509">
    <property type="term" value="F:calcium ion binding"/>
    <property type="evidence" value="ECO:0007669"/>
    <property type="project" value="InterPro"/>
</dbReference>
<dbReference type="Pfam" id="PF05345">
    <property type="entry name" value="He_PIG"/>
    <property type="match status" value="1"/>
</dbReference>
<evidence type="ECO:0000313" key="3">
    <source>
        <dbReference type="Proteomes" id="UP000032534"/>
    </source>
</evidence>
<dbReference type="InterPro" id="IPR002126">
    <property type="entry name" value="Cadherin-like_dom"/>
</dbReference>
<accession>A0A0D7X578</accession>
<feature type="domain" description="Cadherin" evidence="1">
    <location>
        <begin position="142"/>
        <end position="189"/>
    </location>
</feature>
<proteinExistence type="predicted"/>
<dbReference type="InterPro" id="IPR013783">
    <property type="entry name" value="Ig-like_fold"/>
</dbReference>
<organism evidence="2 3">
    <name type="scientific">Paenibacillus terrae</name>
    <dbReference type="NCBI Taxonomy" id="159743"/>
    <lineage>
        <taxon>Bacteria</taxon>
        <taxon>Bacillati</taxon>
        <taxon>Bacillota</taxon>
        <taxon>Bacilli</taxon>
        <taxon>Bacillales</taxon>
        <taxon>Paenibacillaceae</taxon>
        <taxon>Paenibacillus</taxon>
    </lineage>
</organism>
<dbReference type="Gene3D" id="2.60.40.10">
    <property type="entry name" value="Immunoglobulins"/>
    <property type="match status" value="1"/>
</dbReference>
<protein>
    <submittedName>
        <fullName evidence="2">Peptidase S8</fullName>
    </submittedName>
</protein>
<sequence length="519" mass="57496">MCKEHARPPLLASVDCDSCGTASASINEALLETETAQVSGSGVSPQAIGSDAEVIDRFGRIINWYGVELVDWQGYIANPFINLTVKPPASAAYPISITLKAQGTSRLMMNLPSTLSATGATKVLNFNNASERKDFKLEVAPDRNGGPDEIEHYTLSLTIADSAGATRTHTIPIRVWDQDDNQDTKFPLVFDYRYDTVNHYFDDAGIRKAAEQAIKDWFYFFDVEPFDTVPAGAERNYIPNNDWNGHTIGTNNAPYNGEWIFLRGIDGPYSTGWPGNSGYYHTKNGVRIPGPIHRSLGTALDFYPDAQVFTSLNDDDWYKTDLTQVTDVYGLIMHEFGHAVAFSDTWSGMQAYHSSGGADSVVEAYQGVRVPLDGSYHIPADRQYWDRLSGQSAGWVAEFPVRRWMLNKLTLLIAEKAGWKLNRKLTPFLEPEIVTASLPKAVKGQSYSQKLTAKGGVPFYDWTLKSGNLPTGLILDRYTGTISGTVSTSQSQSSYTFTIELRDYDELAKPFTRSFTIGL</sequence>
<evidence type="ECO:0000313" key="2">
    <source>
        <dbReference type="EMBL" id="KJD46384.1"/>
    </source>
</evidence>
<evidence type="ECO:0000259" key="1">
    <source>
        <dbReference type="PROSITE" id="PS50268"/>
    </source>
</evidence>
<dbReference type="OrthoDB" id="4168812at2"/>
<name>A0A0D7X578_9BACL</name>
<keyword evidence="3" id="KW-1185">Reference proteome</keyword>
<gene>
    <name evidence="2" type="ORF">QD47_06200</name>
</gene>
<dbReference type="PATRIC" id="fig|159743.3.peg.1348"/>
<dbReference type="SUPFAM" id="SSF49313">
    <property type="entry name" value="Cadherin-like"/>
    <property type="match status" value="1"/>
</dbReference>
<dbReference type="RefSeq" id="WP_044645304.1">
    <property type="nucleotide sequence ID" value="NZ_JTHP01000008.1"/>
</dbReference>
<comment type="caution">
    <text evidence="2">The sequence shown here is derived from an EMBL/GenBank/DDBJ whole genome shotgun (WGS) entry which is preliminary data.</text>
</comment>
<dbReference type="Proteomes" id="UP000032534">
    <property type="component" value="Unassembled WGS sequence"/>
</dbReference>
<dbReference type="GO" id="GO:0007156">
    <property type="term" value="P:homophilic cell adhesion via plasma membrane adhesion molecules"/>
    <property type="evidence" value="ECO:0007669"/>
    <property type="project" value="InterPro"/>
</dbReference>
<dbReference type="EMBL" id="JTHP01000008">
    <property type="protein sequence ID" value="KJD46384.1"/>
    <property type="molecule type" value="Genomic_DNA"/>
</dbReference>